<keyword evidence="6 10" id="KW-0175">Coiled coil</keyword>
<evidence type="ECO:0000313" key="12">
    <source>
        <dbReference type="EMBL" id="KAJ1920993.1"/>
    </source>
</evidence>
<dbReference type="EMBL" id="JANBPT010000429">
    <property type="protein sequence ID" value="KAJ1920993.1"/>
    <property type="molecule type" value="Genomic_DNA"/>
</dbReference>
<keyword evidence="5 9" id="KW-0805">Transcription regulation</keyword>
<sequence length="186" mass="20761">MPEVKKEDSPPKAADATPKDTVDDTSAKITAETLKDAEKELQDLLTRKRQVDRNLASLEASIYAFEGSYLEDTNQGNIIRGFDGYLASRPTHKRPKVSENDRIFSNSSSTYQKALEAKGREEQYSVGYEDMYQDRSVTPLSSTNKGTLKKKRLKAATVRGGTPPAYRNPKKARLNPTADTEEEVEV</sequence>
<feature type="compositionally biased region" description="Basic and acidic residues" evidence="11">
    <location>
        <begin position="17"/>
        <end position="26"/>
    </location>
</feature>
<keyword evidence="8 9" id="KW-0539">Nucleus</keyword>
<comment type="function">
    <text evidence="9">Component of the NuA4 histone acetyltransferase complex which is involved in transcriptional activation of selected genes principally by acetylation of nucleosomal histone H4 and H2A. The NuA4 complex is also involved in DNA repair.</text>
</comment>
<dbReference type="OrthoDB" id="440324at2759"/>
<keyword evidence="4 9" id="KW-0156">Chromatin regulator</keyword>
<dbReference type="GO" id="GO:0035267">
    <property type="term" value="C:NuA4 histone acetyltransferase complex"/>
    <property type="evidence" value="ECO:0007669"/>
    <property type="project" value="UniProtKB-UniRule"/>
</dbReference>
<protein>
    <recommendedName>
        <fullName evidence="3 9">Chromatin modification-related protein EAF6</fullName>
    </recommendedName>
</protein>
<evidence type="ECO:0000256" key="2">
    <source>
        <dbReference type="ARBA" id="ARBA00010916"/>
    </source>
</evidence>
<keyword evidence="7 9" id="KW-0804">Transcription</keyword>
<evidence type="ECO:0000256" key="7">
    <source>
        <dbReference type="ARBA" id="ARBA00023163"/>
    </source>
</evidence>
<keyword evidence="13" id="KW-1185">Reference proteome</keyword>
<dbReference type="Pfam" id="PF09340">
    <property type="entry name" value="NuA4"/>
    <property type="match status" value="1"/>
</dbReference>
<gene>
    <name evidence="12" type="primary">EAF6_1</name>
    <name evidence="12" type="ORF">IWQ60_006863</name>
</gene>
<dbReference type="GO" id="GO:0005634">
    <property type="term" value="C:nucleus"/>
    <property type="evidence" value="ECO:0007669"/>
    <property type="project" value="UniProtKB-SubCell"/>
</dbReference>
<evidence type="ECO:0000313" key="13">
    <source>
        <dbReference type="Proteomes" id="UP001150569"/>
    </source>
</evidence>
<organism evidence="12 13">
    <name type="scientific">Tieghemiomyces parasiticus</name>
    <dbReference type="NCBI Taxonomy" id="78921"/>
    <lineage>
        <taxon>Eukaryota</taxon>
        <taxon>Fungi</taxon>
        <taxon>Fungi incertae sedis</taxon>
        <taxon>Zoopagomycota</taxon>
        <taxon>Kickxellomycotina</taxon>
        <taxon>Dimargaritomycetes</taxon>
        <taxon>Dimargaritales</taxon>
        <taxon>Dimargaritaceae</taxon>
        <taxon>Tieghemiomyces</taxon>
    </lineage>
</organism>
<evidence type="ECO:0000256" key="4">
    <source>
        <dbReference type="ARBA" id="ARBA00022853"/>
    </source>
</evidence>
<dbReference type="GO" id="GO:0006281">
    <property type="term" value="P:DNA repair"/>
    <property type="evidence" value="ECO:0007669"/>
    <property type="project" value="UniProtKB-UniRule"/>
</dbReference>
<comment type="caution">
    <text evidence="12">The sequence shown here is derived from an EMBL/GenBank/DDBJ whole genome shotgun (WGS) entry which is preliminary data.</text>
</comment>
<evidence type="ECO:0000256" key="1">
    <source>
        <dbReference type="ARBA" id="ARBA00004123"/>
    </source>
</evidence>
<feature type="region of interest" description="Disordered" evidence="11">
    <location>
        <begin position="1"/>
        <end position="26"/>
    </location>
</feature>
<evidence type="ECO:0000256" key="5">
    <source>
        <dbReference type="ARBA" id="ARBA00023015"/>
    </source>
</evidence>
<evidence type="ECO:0000256" key="11">
    <source>
        <dbReference type="SAM" id="MobiDB-lite"/>
    </source>
</evidence>
<feature type="coiled-coil region" evidence="10">
    <location>
        <begin position="27"/>
        <end position="61"/>
    </location>
</feature>
<comment type="similarity">
    <text evidence="2 9">Belongs to the EAF6 family.</text>
</comment>
<evidence type="ECO:0000256" key="9">
    <source>
        <dbReference type="RuleBase" id="RU368022"/>
    </source>
</evidence>
<dbReference type="GO" id="GO:0006325">
    <property type="term" value="P:chromatin organization"/>
    <property type="evidence" value="ECO:0007669"/>
    <property type="project" value="UniProtKB-KW"/>
</dbReference>
<proteinExistence type="inferred from homology"/>
<feature type="compositionally biased region" description="Basic and acidic residues" evidence="11">
    <location>
        <begin position="1"/>
        <end position="10"/>
    </location>
</feature>
<feature type="compositionally biased region" description="Polar residues" evidence="11">
    <location>
        <begin position="135"/>
        <end position="146"/>
    </location>
</feature>
<dbReference type="PANTHER" id="PTHR13476">
    <property type="entry name" value="CHROMATIN MODIFICATION-RELATED PROTEIN MEAF6"/>
    <property type="match status" value="1"/>
</dbReference>
<evidence type="ECO:0000256" key="10">
    <source>
        <dbReference type="SAM" id="Coils"/>
    </source>
</evidence>
<name>A0A9W8DW07_9FUNG</name>
<dbReference type="InterPro" id="IPR015418">
    <property type="entry name" value="Eaf6"/>
</dbReference>
<evidence type="ECO:0000256" key="3">
    <source>
        <dbReference type="ARBA" id="ARBA00018504"/>
    </source>
</evidence>
<comment type="subcellular location">
    <subcellularLocation>
        <location evidence="1 9">Nucleus</location>
    </subcellularLocation>
</comment>
<dbReference type="AlphaFoldDB" id="A0A9W8DW07"/>
<comment type="subunit">
    <text evidence="9">Component of the NuA4 histone acetyltransferase complex.</text>
</comment>
<feature type="region of interest" description="Disordered" evidence="11">
    <location>
        <begin position="135"/>
        <end position="186"/>
    </location>
</feature>
<keyword evidence="9" id="KW-0227">DNA damage</keyword>
<accession>A0A9W8DW07</accession>
<evidence type="ECO:0000256" key="6">
    <source>
        <dbReference type="ARBA" id="ARBA00023054"/>
    </source>
</evidence>
<keyword evidence="9" id="KW-0234">DNA repair</keyword>
<evidence type="ECO:0000256" key="8">
    <source>
        <dbReference type="ARBA" id="ARBA00023242"/>
    </source>
</evidence>
<dbReference type="Proteomes" id="UP001150569">
    <property type="component" value="Unassembled WGS sequence"/>
</dbReference>
<reference evidence="12" key="1">
    <citation type="submission" date="2022-07" db="EMBL/GenBank/DDBJ databases">
        <title>Phylogenomic reconstructions and comparative analyses of Kickxellomycotina fungi.</title>
        <authorList>
            <person name="Reynolds N.K."/>
            <person name="Stajich J.E."/>
            <person name="Barry K."/>
            <person name="Grigoriev I.V."/>
            <person name="Crous P."/>
            <person name="Smith M.E."/>
        </authorList>
    </citation>
    <scope>NUCLEOTIDE SEQUENCE</scope>
    <source>
        <strain evidence="12">RSA 861</strain>
    </source>
</reference>